<protein>
    <submittedName>
        <fullName evidence="1">Uncharacterized protein</fullName>
    </submittedName>
</protein>
<proteinExistence type="predicted"/>
<dbReference type="GeneID" id="19952462"/>
<keyword evidence="2" id="KW-1185">Reference proteome</keyword>
<dbReference type="RefSeq" id="XP_008616008.1">
    <property type="nucleotide sequence ID" value="XM_008617786.1"/>
</dbReference>
<dbReference type="STRING" id="1156394.T0RL65"/>
<dbReference type="eggNOG" id="ENOG502S3X2">
    <property type="taxonomic scope" value="Eukaryota"/>
</dbReference>
<dbReference type="InParanoid" id="T0RL65"/>
<dbReference type="EMBL" id="JH767174">
    <property type="protein sequence ID" value="EQC30682.1"/>
    <property type="molecule type" value="Genomic_DNA"/>
</dbReference>
<dbReference type="AlphaFoldDB" id="T0RL65"/>
<dbReference type="Proteomes" id="UP000030762">
    <property type="component" value="Unassembled WGS sequence"/>
</dbReference>
<dbReference type="VEuPathDB" id="FungiDB:SDRG_11735"/>
<sequence length="368" mass="41522">MKLTSTLTGRDLLESLQWFYEQSPPTTGSTSPIVASPIRQRRGSTVTQDQLHAVQLKIEAHQERTRDAGVLNTIAWLRAHDDEQTAPKATGFLASVLQFLHVTDDPVLATDSSSTKTSDKPSWRLPRHWAEHSLRVQWNELGYRLLNAPFYVDMMQARKIILSGELLYATDDECKAFASWLDGFFVHIELLQQLKQRFLRLKSALCGRQLTVSTQYGRANSLYNESIRFMHAKPIALYGEKVLEFLNELEMTLWDEEEAIADVNRHITNADDERHAVACLFAEVNATEPAGVVVAKLVAWMPQALDASDVRAFVQLFGDDVQSCISGIWLRAYAQHLHLLEAFEVDLSATTAYSRSRVDVSPLPSTSY</sequence>
<accession>T0RL65</accession>
<name>T0RL65_SAPDV</name>
<reference evidence="1 2" key="1">
    <citation type="submission" date="2012-04" db="EMBL/GenBank/DDBJ databases">
        <title>The Genome Sequence of Saprolegnia declina VS20.</title>
        <authorList>
            <consortium name="The Broad Institute Genome Sequencing Platform"/>
            <person name="Russ C."/>
            <person name="Nusbaum C."/>
            <person name="Tyler B."/>
            <person name="van West P."/>
            <person name="Dieguez-Uribeondo J."/>
            <person name="de Bruijn I."/>
            <person name="Tripathy S."/>
            <person name="Jiang R."/>
            <person name="Young S.K."/>
            <person name="Zeng Q."/>
            <person name="Gargeya S."/>
            <person name="Fitzgerald M."/>
            <person name="Haas B."/>
            <person name="Abouelleil A."/>
            <person name="Alvarado L."/>
            <person name="Arachchi H.M."/>
            <person name="Berlin A."/>
            <person name="Chapman S.B."/>
            <person name="Goldberg J."/>
            <person name="Griggs A."/>
            <person name="Gujja S."/>
            <person name="Hansen M."/>
            <person name="Howarth C."/>
            <person name="Imamovic A."/>
            <person name="Larimer J."/>
            <person name="McCowen C."/>
            <person name="Montmayeur A."/>
            <person name="Murphy C."/>
            <person name="Neiman D."/>
            <person name="Pearson M."/>
            <person name="Priest M."/>
            <person name="Roberts A."/>
            <person name="Saif S."/>
            <person name="Shea T."/>
            <person name="Sisk P."/>
            <person name="Sykes S."/>
            <person name="Wortman J."/>
            <person name="Nusbaum C."/>
            <person name="Birren B."/>
        </authorList>
    </citation>
    <scope>NUCLEOTIDE SEQUENCE [LARGE SCALE GENOMIC DNA]</scope>
    <source>
        <strain evidence="1 2">VS20</strain>
    </source>
</reference>
<dbReference type="OMA" id="QYGRANS"/>
<evidence type="ECO:0000313" key="2">
    <source>
        <dbReference type="Proteomes" id="UP000030762"/>
    </source>
</evidence>
<organism evidence="1 2">
    <name type="scientific">Saprolegnia diclina (strain VS20)</name>
    <dbReference type="NCBI Taxonomy" id="1156394"/>
    <lineage>
        <taxon>Eukaryota</taxon>
        <taxon>Sar</taxon>
        <taxon>Stramenopiles</taxon>
        <taxon>Oomycota</taxon>
        <taxon>Saprolegniomycetes</taxon>
        <taxon>Saprolegniales</taxon>
        <taxon>Saprolegniaceae</taxon>
        <taxon>Saprolegnia</taxon>
    </lineage>
</organism>
<dbReference type="OrthoDB" id="102870at2759"/>
<evidence type="ECO:0000313" key="1">
    <source>
        <dbReference type="EMBL" id="EQC30682.1"/>
    </source>
</evidence>
<gene>
    <name evidence="1" type="ORF">SDRG_11735</name>
</gene>